<reference evidence="2" key="1">
    <citation type="submission" date="2023-03" db="UniProtKB">
        <authorList>
            <consortium name="WormBaseParasite"/>
        </authorList>
    </citation>
    <scope>IDENTIFICATION</scope>
</reference>
<evidence type="ECO:0000313" key="2">
    <source>
        <dbReference type="WBParaSite" id="ALUE_0001737401-mRNA-1"/>
    </source>
</evidence>
<dbReference type="AlphaFoldDB" id="A0A9J2Q788"/>
<dbReference type="Proteomes" id="UP000036681">
    <property type="component" value="Unplaced"/>
</dbReference>
<organism evidence="1 2">
    <name type="scientific">Ascaris lumbricoides</name>
    <name type="common">Giant roundworm</name>
    <dbReference type="NCBI Taxonomy" id="6252"/>
    <lineage>
        <taxon>Eukaryota</taxon>
        <taxon>Metazoa</taxon>
        <taxon>Ecdysozoa</taxon>
        <taxon>Nematoda</taxon>
        <taxon>Chromadorea</taxon>
        <taxon>Rhabditida</taxon>
        <taxon>Spirurina</taxon>
        <taxon>Ascaridomorpha</taxon>
        <taxon>Ascaridoidea</taxon>
        <taxon>Ascarididae</taxon>
        <taxon>Ascaris</taxon>
    </lineage>
</organism>
<evidence type="ECO:0000313" key="1">
    <source>
        <dbReference type="Proteomes" id="UP000036681"/>
    </source>
</evidence>
<accession>A0A9J2Q788</accession>
<dbReference type="WBParaSite" id="ALUE_0001737401-mRNA-1">
    <property type="protein sequence ID" value="ALUE_0001737401-mRNA-1"/>
    <property type="gene ID" value="ALUE_0001737401"/>
</dbReference>
<name>A0A9J2Q788_ASCLU</name>
<protein>
    <submittedName>
        <fullName evidence="2">Uncharacterized protein</fullName>
    </submittedName>
</protein>
<keyword evidence="1" id="KW-1185">Reference proteome</keyword>
<sequence length="51" mass="6210">MRIKFEAMKWQFKLSAFPFLKHVYKHQSQIFRLFRLHLIPFDSTMTPAPSL</sequence>
<proteinExistence type="predicted"/>